<proteinExistence type="predicted"/>
<dbReference type="EMBL" id="FPHN01000227">
    <property type="protein sequence ID" value="SFV67461.1"/>
    <property type="molecule type" value="Genomic_DNA"/>
</dbReference>
<name>A0A1W1CP81_9ZZZZ</name>
<accession>A0A1W1CP81</accession>
<dbReference type="AlphaFoldDB" id="A0A1W1CP81"/>
<evidence type="ECO:0000313" key="1">
    <source>
        <dbReference type="EMBL" id="SFV67461.1"/>
    </source>
</evidence>
<gene>
    <name evidence="1" type="ORF">MNB_SV-14-158</name>
</gene>
<reference evidence="1" key="1">
    <citation type="submission" date="2016-10" db="EMBL/GenBank/DDBJ databases">
        <authorList>
            <person name="de Groot N.N."/>
        </authorList>
    </citation>
    <scope>NUCLEOTIDE SEQUENCE</scope>
</reference>
<organism evidence="1">
    <name type="scientific">hydrothermal vent metagenome</name>
    <dbReference type="NCBI Taxonomy" id="652676"/>
    <lineage>
        <taxon>unclassified sequences</taxon>
        <taxon>metagenomes</taxon>
        <taxon>ecological metagenomes</taxon>
    </lineage>
</organism>
<protein>
    <submittedName>
        <fullName evidence="1">Uncharacterized protein</fullName>
    </submittedName>
</protein>
<sequence>MGCSNIAPVKEGEGIKISGTITYDRVPLKQGNYGLIALDYNNIKKVSGKNLYIKAVDENGLVLYTTTSDSKGRYSVYVPENTPVKIRVYARMYKKDVWDVSVVDNTNMKATYVMEGSLIDSGTTSSIRNLHASSGWDGEGYSGQRTAAPFAILDSINTVMQKVITAKPNISFPQLTVNWSVNNVAASGDRSIGQIVTSNYDGENNLWILGDANSDTDEYDDHIIIHEWGHYFEDKFSRSDSIGGPHSTGDYLDIRVAFGEGWGNAISAIATDNPIYFDTSGYAQGSGWSMNIESAQPENPGWFSEASVQRIIYDLYDKNQDGRDNLNLGFKPIFNAMVSKERNTPAFTSIFSFIHALKSENPSKSYKIDEIVASEQIASISDDYGKYRSNLAGGIYTTPIYRDLRVGQSIRQCNQNQYGVYNKLGNRTFIKVNIDKTGFYTFDAQPYGGAYGDPDIVIYKAQYPLESMGMSPLEGSSSDSLSINLTPGKYLVEVYDASFNNSCFVVKLNKEAGTYKPVMSKGQIKRKPLKMPQY</sequence>